<feature type="transmembrane region" description="Helical" evidence="8">
    <location>
        <begin position="281"/>
        <end position="302"/>
    </location>
</feature>
<organism evidence="10">
    <name type="scientific">Eutreptiella gymnastica</name>
    <dbReference type="NCBI Taxonomy" id="73025"/>
    <lineage>
        <taxon>Eukaryota</taxon>
        <taxon>Discoba</taxon>
        <taxon>Euglenozoa</taxon>
        <taxon>Euglenida</taxon>
        <taxon>Spirocuta</taxon>
        <taxon>Euglenophyceae</taxon>
        <taxon>Eutreptiales</taxon>
        <taxon>Eutreptiaceae</taxon>
        <taxon>Eutreptiella</taxon>
    </lineage>
</organism>
<reference evidence="10" key="1">
    <citation type="submission" date="2021-01" db="EMBL/GenBank/DDBJ databases">
        <authorList>
            <person name="Corre E."/>
            <person name="Pelletier E."/>
            <person name="Niang G."/>
            <person name="Scheremetjew M."/>
            <person name="Finn R."/>
            <person name="Kale V."/>
            <person name="Holt S."/>
            <person name="Cochrane G."/>
            <person name="Meng A."/>
            <person name="Brown T."/>
            <person name="Cohen L."/>
        </authorList>
    </citation>
    <scope>NUCLEOTIDE SEQUENCE</scope>
    <source>
        <strain evidence="10">NIES-381</strain>
    </source>
</reference>
<keyword evidence="4" id="KW-0808">Transferase</keyword>
<evidence type="ECO:0000256" key="6">
    <source>
        <dbReference type="ARBA" id="ARBA00022989"/>
    </source>
</evidence>
<comment type="subcellular location">
    <subcellularLocation>
        <location evidence="1">Membrane</location>
        <topology evidence="1">Multi-pass membrane protein</topology>
    </subcellularLocation>
</comment>
<evidence type="ECO:0000313" key="10">
    <source>
        <dbReference type="EMBL" id="CAD9024914.1"/>
    </source>
</evidence>
<dbReference type="GO" id="GO:0006629">
    <property type="term" value="P:lipid metabolic process"/>
    <property type="evidence" value="ECO:0007669"/>
    <property type="project" value="InterPro"/>
</dbReference>
<protein>
    <recommendedName>
        <fullName evidence="9">Wax synthase domain-containing protein</fullName>
    </recommendedName>
</protein>
<comment type="similarity">
    <text evidence="3">Belongs to the wax synthase family.</text>
</comment>
<dbReference type="GO" id="GO:0016020">
    <property type="term" value="C:membrane"/>
    <property type="evidence" value="ECO:0007669"/>
    <property type="project" value="UniProtKB-SubCell"/>
</dbReference>
<keyword evidence="7 8" id="KW-0472">Membrane</keyword>
<proteinExistence type="inferred from homology"/>
<comment type="pathway">
    <text evidence="2">Secondary metabolite biosynthesis.</text>
</comment>
<evidence type="ECO:0000256" key="5">
    <source>
        <dbReference type="ARBA" id="ARBA00022692"/>
    </source>
</evidence>
<keyword evidence="6 8" id="KW-1133">Transmembrane helix</keyword>
<feature type="transmembrane region" description="Helical" evidence="8">
    <location>
        <begin position="20"/>
        <end position="45"/>
    </location>
</feature>
<evidence type="ECO:0000256" key="1">
    <source>
        <dbReference type="ARBA" id="ARBA00004141"/>
    </source>
</evidence>
<dbReference type="Pfam" id="PF13813">
    <property type="entry name" value="MBOAT_2"/>
    <property type="match status" value="1"/>
</dbReference>
<keyword evidence="5 8" id="KW-0812">Transmembrane</keyword>
<dbReference type="PANTHER" id="PTHR31595">
    <property type="entry name" value="LONG-CHAIN-ALCOHOL O-FATTY-ACYLTRANSFERASE 3-RELATED"/>
    <property type="match status" value="1"/>
</dbReference>
<dbReference type="InterPro" id="IPR032805">
    <property type="entry name" value="Wax_synthase_dom"/>
</dbReference>
<gene>
    <name evidence="10" type="ORF">EGYM00392_LOCUS36040</name>
</gene>
<dbReference type="PANTHER" id="PTHR31595:SF57">
    <property type="entry name" value="OS04G0481900 PROTEIN"/>
    <property type="match status" value="1"/>
</dbReference>
<evidence type="ECO:0000256" key="8">
    <source>
        <dbReference type="SAM" id="Phobius"/>
    </source>
</evidence>
<sequence>MWNWFLDLIGCRCWTVDPPSMALLTEMAGCLGICCVLNLLLAVLARSGVGAAAQLPIWLGYLALPPYVATTSLPITGAALVLWIGVWKAVDIQMGTAETFNTLPSLALHFMSPVEHRLDAKGNAETAAPFEWARHLRSLLLKYSGLAVLCSLRRSHEYWLRYTGGEVQLGPITARLDLYLYLHVWLVYCFLSLVCDGFSLALSLLGLRPKTMFRSPLIASYSPRDFWSRRWNLLIHGLFKRTVFRPLLAQGCPAPLASLLAFIVSGIFHEYAWGFVCWPHVGYHFLFFACQAPIVCAQAVIADSLGARDWTPGPLAHALGVVGSSLVLIPFAPLFMQPLIIGGTVDAWHQLVPMLRAVPP</sequence>
<dbReference type="InterPro" id="IPR044851">
    <property type="entry name" value="Wax_synthase"/>
</dbReference>
<accession>A0A7S1NJH1</accession>
<name>A0A7S1NJH1_9EUGL</name>
<evidence type="ECO:0000256" key="3">
    <source>
        <dbReference type="ARBA" id="ARBA00007282"/>
    </source>
</evidence>
<evidence type="ECO:0000259" key="9">
    <source>
        <dbReference type="Pfam" id="PF13813"/>
    </source>
</evidence>
<dbReference type="EMBL" id="HBGA01096611">
    <property type="protein sequence ID" value="CAD9024914.1"/>
    <property type="molecule type" value="Transcribed_RNA"/>
</dbReference>
<dbReference type="GO" id="GO:0008374">
    <property type="term" value="F:O-acyltransferase activity"/>
    <property type="evidence" value="ECO:0007669"/>
    <property type="project" value="InterPro"/>
</dbReference>
<feature type="domain" description="Wax synthase" evidence="9">
    <location>
        <begin position="212"/>
        <end position="288"/>
    </location>
</feature>
<evidence type="ECO:0000256" key="7">
    <source>
        <dbReference type="ARBA" id="ARBA00023136"/>
    </source>
</evidence>
<dbReference type="AlphaFoldDB" id="A0A7S1NJH1"/>
<feature type="transmembrane region" description="Helical" evidence="8">
    <location>
        <begin position="314"/>
        <end position="336"/>
    </location>
</feature>
<evidence type="ECO:0000256" key="4">
    <source>
        <dbReference type="ARBA" id="ARBA00022679"/>
    </source>
</evidence>
<evidence type="ECO:0000256" key="2">
    <source>
        <dbReference type="ARBA" id="ARBA00005179"/>
    </source>
</evidence>
<feature type="transmembrane region" description="Helical" evidence="8">
    <location>
        <begin position="185"/>
        <end position="207"/>
    </location>
</feature>
<feature type="transmembrane region" description="Helical" evidence="8">
    <location>
        <begin position="247"/>
        <end position="269"/>
    </location>
</feature>
<feature type="transmembrane region" description="Helical" evidence="8">
    <location>
        <begin position="57"/>
        <end position="84"/>
    </location>
</feature>